<evidence type="ECO:0000313" key="2">
    <source>
        <dbReference type="Proteomes" id="UP000695022"/>
    </source>
</evidence>
<gene>
    <name evidence="3" type="primary">LOC106814973</name>
</gene>
<protein>
    <submittedName>
        <fullName evidence="3">Uncharacterized protein LOC106814973</fullName>
    </submittedName>
</protein>
<reference evidence="3" key="1">
    <citation type="submission" date="2025-08" db="UniProtKB">
        <authorList>
            <consortium name="RefSeq"/>
        </authorList>
    </citation>
    <scope>IDENTIFICATION</scope>
</reference>
<feature type="signal peptide" evidence="1">
    <location>
        <begin position="1"/>
        <end position="29"/>
    </location>
</feature>
<name>A0ABM1ERN7_PRICU</name>
<proteinExistence type="predicted"/>
<dbReference type="Proteomes" id="UP000695022">
    <property type="component" value="Unplaced"/>
</dbReference>
<dbReference type="RefSeq" id="XP_014674858.1">
    <property type="nucleotide sequence ID" value="XM_014819372.1"/>
</dbReference>
<keyword evidence="2" id="KW-1185">Reference proteome</keyword>
<evidence type="ECO:0000313" key="3">
    <source>
        <dbReference type="RefSeq" id="XP_014674858.1"/>
    </source>
</evidence>
<evidence type="ECO:0000256" key="1">
    <source>
        <dbReference type="SAM" id="SignalP"/>
    </source>
</evidence>
<keyword evidence="1" id="KW-0732">Signal</keyword>
<feature type="chain" id="PRO_5047237391" evidence="1">
    <location>
        <begin position="30"/>
        <end position="137"/>
    </location>
</feature>
<organism evidence="2 3">
    <name type="scientific">Priapulus caudatus</name>
    <name type="common">Priapulid worm</name>
    <dbReference type="NCBI Taxonomy" id="37621"/>
    <lineage>
        <taxon>Eukaryota</taxon>
        <taxon>Metazoa</taxon>
        <taxon>Ecdysozoa</taxon>
        <taxon>Scalidophora</taxon>
        <taxon>Priapulida</taxon>
        <taxon>Priapulimorpha</taxon>
        <taxon>Priapulimorphida</taxon>
        <taxon>Priapulidae</taxon>
        <taxon>Priapulus</taxon>
    </lineage>
</organism>
<accession>A0ABM1ERN7</accession>
<dbReference type="GeneID" id="106814973"/>
<sequence length="137" mass="15334">MACGHLLPASATHFLVMALMVCRAATVQGVQPSGVHSPGVQPPGVHFTDVNPPHVHPSDVHPPSVQPTGMRLPAPPHEDGYCRLMELGYVDYATYIDQAFTRCYTHVYWSENAVFTTWWNSNCNRWLRLRHLEVATL</sequence>